<keyword evidence="2" id="KW-1185">Reference proteome</keyword>
<dbReference type="AlphaFoldDB" id="A0AAV4N620"/>
<dbReference type="Proteomes" id="UP001054945">
    <property type="component" value="Unassembled WGS sequence"/>
</dbReference>
<dbReference type="EMBL" id="BPLR01002965">
    <property type="protein sequence ID" value="GIX79710.1"/>
    <property type="molecule type" value="Genomic_DNA"/>
</dbReference>
<reference evidence="1 2" key="1">
    <citation type="submission" date="2021-06" db="EMBL/GenBank/DDBJ databases">
        <title>Caerostris extrusa draft genome.</title>
        <authorList>
            <person name="Kono N."/>
            <person name="Arakawa K."/>
        </authorList>
    </citation>
    <scope>NUCLEOTIDE SEQUENCE [LARGE SCALE GENOMIC DNA]</scope>
</reference>
<protein>
    <submittedName>
        <fullName evidence="1">Uncharacterized protein</fullName>
    </submittedName>
</protein>
<accession>A0AAV4N620</accession>
<comment type="caution">
    <text evidence="1">The sequence shown here is derived from an EMBL/GenBank/DDBJ whole genome shotgun (WGS) entry which is preliminary data.</text>
</comment>
<proteinExistence type="predicted"/>
<sequence>MYLIIFSAIRYFFLPRQLLSLSDWMKCTSIPRSMPPGDVTKEVGVTLVTLNICPLPPHTLIGGGNQRRIFRIAMTTVKPLQTSPRRI</sequence>
<evidence type="ECO:0000313" key="2">
    <source>
        <dbReference type="Proteomes" id="UP001054945"/>
    </source>
</evidence>
<evidence type="ECO:0000313" key="1">
    <source>
        <dbReference type="EMBL" id="GIX79710.1"/>
    </source>
</evidence>
<gene>
    <name evidence="1" type="ORF">CEXT_235781</name>
</gene>
<name>A0AAV4N620_CAEEX</name>
<organism evidence="1 2">
    <name type="scientific">Caerostris extrusa</name>
    <name type="common">Bark spider</name>
    <name type="synonym">Caerostris bankana</name>
    <dbReference type="NCBI Taxonomy" id="172846"/>
    <lineage>
        <taxon>Eukaryota</taxon>
        <taxon>Metazoa</taxon>
        <taxon>Ecdysozoa</taxon>
        <taxon>Arthropoda</taxon>
        <taxon>Chelicerata</taxon>
        <taxon>Arachnida</taxon>
        <taxon>Araneae</taxon>
        <taxon>Araneomorphae</taxon>
        <taxon>Entelegynae</taxon>
        <taxon>Araneoidea</taxon>
        <taxon>Araneidae</taxon>
        <taxon>Caerostris</taxon>
    </lineage>
</organism>